<dbReference type="Pfam" id="PF12922">
    <property type="entry name" value="Cnd1_N"/>
    <property type="match status" value="1"/>
</dbReference>
<keyword evidence="7 10" id="KW-0226">DNA condensation</keyword>
<comment type="subcellular location">
    <subcellularLocation>
        <location evidence="2">Chromosome</location>
    </subcellularLocation>
    <subcellularLocation>
        <location evidence="1">Nucleus</location>
    </subcellularLocation>
</comment>
<feature type="region of interest" description="Disordered" evidence="11">
    <location>
        <begin position="920"/>
        <end position="944"/>
    </location>
</feature>
<accession>U4L134</accession>
<dbReference type="InterPro" id="IPR016024">
    <property type="entry name" value="ARM-type_fold"/>
</dbReference>
<dbReference type="PIRSF" id="PIRSF017127">
    <property type="entry name" value="Condensin_D2"/>
    <property type="match status" value="1"/>
</dbReference>
<dbReference type="GO" id="GO:0010032">
    <property type="term" value="P:meiotic chromosome condensation"/>
    <property type="evidence" value="ECO:0007669"/>
    <property type="project" value="TreeGrafter"/>
</dbReference>
<evidence type="ECO:0000256" key="8">
    <source>
        <dbReference type="ARBA" id="ARBA00023242"/>
    </source>
</evidence>
<dbReference type="Pfam" id="PF12717">
    <property type="entry name" value="Cnd1"/>
    <property type="match status" value="1"/>
</dbReference>
<feature type="compositionally biased region" description="Acidic residues" evidence="11">
    <location>
        <begin position="846"/>
        <end position="870"/>
    </location>
</feature>
<feature type="domain" description="Condensin complex subunit 1 N-terminal" evidence="13">
    <location>
        <begin position="92"/>
        <end position="251"/>
    </location>
</feature>
<keyword evidence="4" id="KW-0158">Chromosome</keyword>
<sequence length="1220" mass="136932">MDDDSRVEFDLNSALKCYHDDPKTLPCSDADAELLDTEESPENLTNAQINGILNPIIDAVALNPDAIAKVTVLDNLQCLLKYFAHIPIQAAVKISDIIVSGLSAEVDIANQDMEADIQAAVKDHRMLLEIYGFLLQWVVAGLETRASEKPSASAATTIGRKGKGKAKGPAQASDMTGQLKNALEVMCKAQKLKLLRLFITTSERDTFISMFTRPVYLILENEQRVKNETIKMHAFKVLCIAVKHHGHAFGAQTSIIQNLTYFEHLSEPMAEFLQILSEQYDYPQLVDEILKDLSNKEFNNNDLKGPKSVSAFIMSLSERAPRLVMKQMTLVIKLLESESYNLRNAVIEVSGNLIVELNKDEERSDTSKEQVNAFFDLLEERFLDINPYCRSKAIQVYSGKLLDLRTKFPKRRQKVADLACRSLQDKSSSVRRNAIKLLAKLIESHPFSALHGGTLRKSEWTYRLDAVNKELMELIPTIEEMEGEKEPGNETVDQELLDDATDDEGEGAVNSDGSPKKKKAPTATEAAIAKVNENSAAIERLELTKRYYLDALRFIETIHNASEIVLQLLSARNKSEVTEAMDFFRTLDVFRFETAKAGIRRMLRLIWTKASTDEGKGVQAHLMEIYRGLFFIAPDSFTENETANFIARNMISLTSDTTAAELTSLEQLLSRMMAEGKVEPLVIQKLWQIYGIQKQQISRSQRRGAIIVLGMLALAKPEIVIKELETILRVGLGPLGRQDLGLAKYTCLALRHIAPTAKKAQSNDMGKLPNDHAIMQRLAQLCEMKSESKDWYGLAEQAVGAIYCLAKFPDVLVSEIVRRKTKAVFAANAADAADAAAAKSEKKEELEDMDIEMGDIEDEVEKPEEMEVETSEEKQAEKKQPEENPSFAPLSQLLFLVGHVAIKQIVHLEILELEFKRRKAEQEKKNEENATAGKKPKEDEDADELDLIGGTTEDDFTEGIARVREQELLYGPQSLLSNFGPLVAEICEHSDYYHDRNLQAQSTLCMAKLMCVSSDYCEVHLPLLITIMERSSDPIVRSNTVIALGDMAVCFNHLIDENTDFLYRRLQDSEDSVKRTCLMTLTFLILAGQVKVKGQLGEMAKCLEDGDKRIADLARMFFTELATKDNAVYNNFVDMFSRLSASRELGEEGFRRVVKFLASFVEKDKHAKQLSEKLAARLPRCETERQWNDVAFALSLLPHKNEEIIKTVTEGFRVVKAAAA</sequence>
<dbReference type="AlphaFoldDB" id="U4L134"/>
<dbReference type="PANTHER" id="PTHR14222:SF2">
    <property type="entry name" value="CONDENSIN COMPLEX SUBUNIT 1"/>
    <property type="match status" value="1"/>
</dbReference>
<dbReference type="EMBL" id="HF935385">
    <property type="protein sequence ID" value="CCX07978.1"/>
    <property type="molecule type" value="Genomic_DNA"/>
</dbReference>
<dbReference type="FunFam" id="1.25.10.10:FF:000272">
    <property type="entry name" value="Condensin complex subunit 1"/>
    <property type="match status" value="1"/>
</dbReference>
<dbReference type="OMA" id="DVIAKLW"/>
<evidence type="ECO:0000256" key="10">
    <source>
        <dbReference type="PIRNR" id="PIRNR017127"/>
    </source>
</evidence>
<dbReference type="SUPFAM" id="SSF48371">
    <property type="entry name" value="ARM repeat"/>
    <property type="match status" value="1"/>
</dbReference>
<keyword evidence="15" id="KW-1185">Reference proteome</keyword>
<gene>
    <name evidence="14" type="ORF">PCON_07567</name>
</gene>
<feature type="region of interest" description="Disordered" evidence="11">
    <location>
        <begin position="839"/>
        <end position="885"/>
    </location>
</feature>
<evidence type="ECO:0000313" key="14">
    <source>
        <dbReference type="EMBL" id="CCX07978.1"/>
    </source>
</evidence>
<dbReference type="InterPro" id="IPR026971">
    <property type="entry name" value="CND1/NCAPD3"/>
</dbReference>
<dbReference type="Gene3D" id="1.25.10.10">
    <property type="entry name" value="Leucine-rich Repeat Variant"/>
    <property type="match status" value="2"/>
</dbReference>
<feature type="region of interest" description="Disordered" evidence="11">
    <location>
        <begin position="502"/>
        <end position="522"/>
    </location>
</feature>
<organism evidence="14 15">
    <name type="scientific">Pyronema omphalodes (strain CBS 100304)</name>
    <name type="common">Pyronema confluens</name>
    <dbReference type="NCBI Taxonomy" id="1076935"/>
    <lineage>
        <taxon>Eukaryota</taxon>
        <taxon>Fungi</taxon>
        <taxon>Dikarya</taxon>
        <taxon>Ascomycota</taxon>
        <taxon>Pezizomycotina</taxon>
        <taxon>Pezizomycetes</taxon>
        <taxon>Pezizales</taxon>
        <taxon>Pyronemataceae</taxon>
        <taxon>Pyronema</taxon>
    </lineage>
</organism>
<evidence type="ECO:0000256" key="1">
    <source>
        <dbReference type="ARBA" id="ARBA00004123"/>
    </source>
</evidence>
<keyword evidence="5 10" id="KW-0132">Cell division</keyword>
<dbReference type="Proteomes" id="UP000018144">
    <property type="component" value="Unassembled WGS sequence"/>
</dbReference>
<dbReference type="GO" id="GO:0000779">
    <property type="term" value="C:condensed chromosome, centromeric region"/>
    <property type="evidence" value="ECO:0007669"/>
    <property type="project" value="TreeGrafter"/>
</dbReference>
<evidence type="ECO:0000256" key="2">
    <source>
        <dbReference type="ARBA" id="ARBA00004286"/>
    </source>
</evidence>
<dbReference type="GO" id="GO:0051301">
    <property type="term" value="P:cell division"/>
    <property type="evidence" value="ECO:0007669"/>
    <property type="project" value="UniProtKB-KW"/>
</dbReference>
<proteinExistence type="inferred from homology"/>
<evidence type="ECO:0000259" key="12">
    <source>
        <dbReference type="Pfam" id="PF12717"/>
    </source>
</evidence>
<evidence type="ECO:0000256" key="11">
    <source>
        <dbReference type="SAM" id="MobiDB-lite"/>
    </source>
</evidence>
<feature type="compositionally biased region" description="Basic and acidic residues" evidence="11">
    <location>
        <begin position="871"/>
        <end position="882"/>
    </location>
</feature>
<keyword evidence="9 10" id="KW-0131">Cell cycle</keyword>
<dbReference type="GO" id="GO:0042393">
    <property type="term" value="F:histone binding"/>
    <property type="evidence" value="ECO:0007669"/>
    <property type="project" value="TreeGrafter"/>
</dbReference>
<dbReference type="OrthoDB" id="436262at2759"/>
<dbReference type="InterPro" id="IPR007673">
    <property type="entry name" value="Condensin_cplx_su1"/>
</dbReference>
<evidence type="ECO:0000256" key="6">
    <source>
        <dbReference type="ARBA" id="ARBA00022776"/>
    </source>
</evidence>
<dbReference type="GO" id="GO:0000796">
    <property type="term" value="C:condensin complex"/>
    <property type="evidence" value="ECO:0007669"/>
    <property type="project" value="TreeGrafter"/>
</dbReference>
<dbReference type="GO" id="GO:0005634">
    <property type="term" value="C:nucleus"/>
    <property type="evidence" value="ECO:0007669"/>
    <property type="project" value="UniProtKB-SubCell"/>
</dbReference>
<keyword evidence="6 10" id="KW-0498">Mitosis</keyword>
<evidence type="ECO:0000313" key="15">
    <source>
        <dbReference type="Proteomes" id="UP000018144"/>
    </source>
</evidence>
<dbReference type="GO" id="GO:0007076">
    <property type="term" value="P:mitotic chromosome condensation"/>
    <property type="evidence" value="ECO:0007669"/>
    <property type="project" value="InterPro"/>
</dbReference>
<dbReference type="InterPro" id="IPR032682">
    <property type="entry name" value="Cnd1_C"/>
</dbReference>
<dbReference type="eggNOG" id="KOG0414">
    <property type="taxonomic scope" value="Eukaryota"/>
</dbReference>
<reference evidence="14 15" key="1">
    <citation type="journal article" date="2013" name="PLoS Genet.">
        <title>The genome and development-dependent transcriptomes of Pyronema confluens: a window into fungal evolution.</title>
        <authorList>
            <person name="Traeger S."/>
            <person name="Altegoer F."/>
            <person name="Freitag M."/>
            <person name="Gabaldon T."/>
            <person name="Kempken F."/>
            <person name="Kumar A."/>
            <person name="Marcet-Houben M."/>
            <person name="Poggeler S."/>
            <person name="Stajich J.E."/>
            <person name="Nowrousian M."/>
        </authorList>
    </citation>
    <scope>NUCLEOTIDE SEQUENCE [LARGE SCALE GENOMIC DNA]</scope>
    <source>
        <strain evidence="15">CBS 100304</strain>
        <tissue evidence="14">Vegetative mycelium</tissue>
    </source>
</reference>
<keyword evidence="8" id="KW-0539">Nucleus</keyword>
<feature type="domain" description="Condensin complex subunit 1 C-terminal" evidence="12">
    <location>
        <begin position="1035"/>
        <end position="1195"/>
    </location>
</feature>
<comment type="function">
    <text evidence="10">Regulatory subunit of the condensin complex, a complex required for conversion of interphase chromatin into mitotic-like condense chromosomes. The condensin complex probably introduces positive supercoils into relaxed DNA in the presence of type I topoisomerases and converts nicked DNA into positive knotted forms in the presence of type II topoisomerases.</text>
</comment>
<evidence type="ECO:0000256" key="9">
    <source>
        <dbReference type="ARBA" id="ARBA00023306"/>
    </source>
</evidence>
<dbReference type="InterPro" id="IPR011989">
    <property type="entry name" value="ARM-like"/>
</dbReference>
<feature type="region of interest" description="Disordered" evidence="11">
    <location>
        <begin position="151"/>
        <end position="172"/>
    </location>
</feature>
<evidence type="ECO:0000256" key="3">
    <source>
        <dbReference type="ARBA" id="ARBA00009606"/>
    </source>
</evidence>
<evidence type="ECO:0000256" key="7">
    <source>
        <dbReference type="ARBA" id="ARBA00023067"/>
    </source>
</evidence>
<dbReference type="STRING" id="1076935.U4L134"/>
<dbReference type="InterPro" id="IPR024324">
    <property type="entry name" value="Condensin_cplx_su1_N"/>
</dbReference>
<dbReference type="PANTHER" id="PTHR14222">
    <property type="entry name" value="CONDENSIN"/>
    <property type="match status" value="1"/>
</dbReference>
<evidence type="ECO:0000256" key="4">
    <source>
        <dbReference type="ARBA" id="ARBA00022454"/>
    </source>
</evidence>
<evidence type="ECO:0000256" key="5">
    <source>
        <dbReference type="ARBA" id="ARBA00022618"/>
    </source>
</evidence>
<evidence type="ECO:0000259" key="13">
    <source>
        <dbReference type="Pfam" id="PF12922"/>
    </source>
</evidence>
<comment type="similarity">
    <text evidence="3 10">Belongs to the CND1 (condensin subunit 1) family.</text>
</comment>
<name>U4L134_PYROM</name>
<protein>
    <recommendedName>
        <fullName evidence="10">Condensin complex subunit 1</fullName>
    </recommendedName>
</protein>